<dbReference type="NCBIfam" id="NF001033">
    <property type="entry name" value="PRK00114.1"/>
    <property type="match status" value="1"/>
</dbReference>
<dbReference type="InterPro" id="IPR000397">
    <property type="entry name" value="Heat_shock_Hsp33"/>
</dbReference>
<keyword evidence="1 6" id="KW-0963">Cytoplasm</keyword>
<dbReference type="EMBL" id="CP134146">
    <property type="protein sequence ID" value="WNC68417.1"/>
    <property type="molecule type" value="Genomic_DNA"/>
</dbReference>
<dbReference type="PIRSF" id="PIRSF005261">
    <property type="entry name" value="Heat_shock_Hsp33"/>
    <property type="match status" value="1"/>
</dbReference>
<name>A0ABY9TI40_9GAMM</name>
<dbReference type="PANTHER" id="PTHR30111:SF1">
    <property type="entry name" value="33 KDA CHAPERONIN"/>
    <property type="match status" value="1"/>
</dbReference>
<reference evidence="8" key="1">
    <citation type="submission" date="2023-09" db="EMBL/GenBank/DDBJ databases">
        <authorList>
            <person name="Zhang C."/>
        </authorList>
    </citation>
    <scope>NUCLEOTIDE SEQUENCE [LARGE SCALE GENOMIC DNA]</scope>
    <source>
        <strain evidence="8">SQ345</strain>
    </source>
</reference>
<comment type="function">
    <text evidence="6">Redox regulated molecular chaperone. Protects both thermally unfolding and oxidatively damaged proteins from irreversible aggregation. Plays an important role in the bacterial defense system toward oxidative stress.</text>
</comment>
<dbReference type="Gene3D" id="3.90.1280.10">
    <property type="entry name" value="HSP33 redox switch-like"/>
    <property type="match status" value="1"/>
</dbReference>
<dbReference type="RefSeq" id="WP_348387573.1">
    <property type="nucleotide sequence ID" value="NZ_CP134146.1"/>
</dbReference>
<feature type="disulfide bond" description="Redox-active" evidence="6">
    <location>
        <begin position="264"/>
        <end position="267"/>
    </location>
</feature>
<dbReference type="Pfam" id="PF01430">
    <property type="entry name" value="HSP33"/>
    <property type="match status" value="1"/>
</dbReference>
<comment type="subcellular location">
    <subcellularLocation>
        <location evidence="6">Cytoplasm</location>
    </subcellularLocation>
</comment>
<dbReference type="HAMAP" id="MF_00117">
    <property type="entry name" value="HslO"/>
    <property type="match status" value="1"/>
</dbReference>
<evidence type="ECO:0000256" key="4">
    <source>
        <dbReference type="ARBA" id="ARBA00023186"/>
    </source>
</evidence>
<dbReference type="InterPro" id="IPR016153">
    <property type="entry name" value="Heat_shock_Hsp33_N"/>
</dbReference>
<comment type="similarity">
    <text evidence="6">Belongs to the HSP33 family.</text>
</comment>
<comment type="PTM">
    <text evidence="6">Under oxidizing conditions two disulfide bonds are formed involving the reactive cysteines. Under reducing conditions zinc is bound to the reactive cysteines and the protein is inactive.</text>
</comment>
<keyword evidence="4 6" id="KW-0143">Chaperone</keyword>
<dbReference type="SUPFAM" id="SSF118352">
    <property type="entry name" value="HSP33 redox switch-like"/>
    <property type="match status" value="1"/>
</dbReference>
<dbReference type="Gene3D" id="3.55.30.10">
    <property type="entry name" value="Hsp33 domain"/>
    <property type="match status" value="1"/>
</dbReference>
<evidence type="ECO:0000256" key="5">
    <source>
        <dbReference type="ARBA" id="ARBA00023284"/>
    </source>
</evidence>
<dbReference type="InterPro" id="IPR023212">
    <property type="entry name" value="Hsp33_helix_hairpin_bin_dom_sf"/>
</dbReference>
<dbReference type="InterPro" id="IPR016154">
    <property type="entry name" value="Heat_shock_Hsp33_C"/>
</dbReference>
<evidence type="ECO:0000256" key="3">
    <source>
        <dbReference type="ARBA" id="ARBA00023157"/>
    </source>
</evidence>
<evidence type="ECO:0000256" key="1">
    <source>
        <dbReference type="ARBA" id="ARBA00022490"/>
    </source>
</evidence>
<dbReference type="Gene3D" id="1.10.287.480">
    <property type="entry name" value="helix hairpin bin"/>
    <property type="match status" value="1"/>
</dbReference>
<evidence type="ECO:0000313" key="8">
    <source>
        <dbReference type="Proteomes" id="UP001248581"/>
    </source>
</evidence>
<evidence type="ECO:0000313" key="7">
    <source>
        <dbReference type="EMBL" id="WNC68417.1"/>
    </source>
</evidence>
<dbReference type="CDD" id="cd00498">
    <property type="entry name" value="Hsp33"/>
    <property type="match status" value="1"/>
</dbReference>
<dbReference type="SUPFAM" id="SSF64397">
    <property type="entry name" value="Hsp33 domain"/>
    <property type="match status" value="1"/>
</dbReference>
<keyword evidence="3 6" id="KW-1015">Disulfide bond</keyword>
<accession>A0ABY9TI40</accession>
<gene>
    <name evidence="6 7" type="primary">hslO</name>
    <name evidence="7" type="ORF">RI845_18100</name>
</gene>
<evidence type="ECO:0000256" key="2">
    <source>
        <dbReference type="ARBA" id="ARBA00022833"/>
    </source>
</evidence>
<evidence type="ECO:0000256" key="6">
    <source>
        <dbReference type="HAMAP-Rule" id="MF_00117"/>
    </source>
</evidence>
<dbReference type="PANTHER" id="PTHR30111">
    <property type="entry name" value="33 KDA CHAPERONIN"/>
    <property type="match status" value="1"/>
</dbReference>
<organism evidence="7 8">
    <name type="scientific">Thalassotalea nanhaiensis</name>
    <dbReference type="NCBI Taxonomy" id="3065648"/>
    <lineage>
        <taxon>Bacteria</taxon>
        <taxon>Pseudomonadati</taxon>
        <taxon>Pseudomonadota</taxon>
        <taxon>Gammaproteobacteria</taxon>
        <taxon>Alteromonadales</taxon>
        <taxon>Colwelliaceae</taxon>
        <taxon>Thalassotalea</taxon>
    </lineage>
</organism>
<keyword evidence="5 6" id="KW-0676">Redox-active center</keyword>
<keyword evidence="8" id="KW-1185">Reference proteome</keyword>
<feature type="disulfide bond" description="Redox-active" evidence="6">
    <location>
        <begin position="231"/>
        <end position="233"/>
    </location>
</feature>
<dbReference type="Proteomes" id="UP001248581">
    <property type="component" value="Chromosome"/>
</dbReference>
<sequence length="285" mass="31771">MTTKTDVLNRYLFDNTHARGELVQLDNSFKEIITNHDYPAAVTELLGQLMAATCLLTATLKFEGEISVQIQGNGPVKYAVINGDNLQQMRGIASIEGEINGSSLHELMGKANMVITIIPKQGERYQGVVALEGETLAQCLEHYFATSEQLATKIWLFADADKIQAAGCLLQVVPDSDDKQQQMSDFEHISQLTATIKAEELFTLEANEVLYRLYNQEQVRLFDPQVVSFVCGCSEDKCLAAIANMGKDAIIDHLNEHKQFNITCDFCKTNYQFDQAKLNPLLNPN</sequence>
<proteinExistence type="inferred from homology"/>
<keyword evidence="2 6" id="KW-0862">Zinc</keyword>
<protein>
    <recommendedName>
        <fullName evidence="6">33 kDa chaperonin</fullName>
    </recommendedName>
    <alternativeName>
        <fullName evidence="6">Heat shock protein 33 homolog</fullName>
        <shortName evidence="6">HSP33</shortName>
    </alternativeName>
</protein>